<gene>
    <name evidence="6" type="ORF">DAPPUDRAFT_32841</name>
</gene>
<keyword evidence="2 5" id="KW-0812">Transmembrane</keyword>
<sequence length="320" mass="34382">MDSVDLAKVISMVVLFVGTLVLGLFPIWIVRRMKVNSGNKEMSRGIKNVLSGMLCFGAGVLMATALTHLLPELHEGIKELQTNGTIKSTLPMAEIIFSAGFFLVYLLEELVHKTICQSNCDNGDSDSSGPSTISGSDQAIVDNVSVTKNRTASVVVHHHDHHHHVMEDGNRALPSIQGLIIIMGLSLHEILEGVAIGLEQTDGDVWSLFAAVATHKFVITFCVGMDMASNGVKTSLQISYMIVLSLVSSVGIGIGMGLSNGTTDALVLTSLVLQGLAGGTLIYVAFFEVLERERTKPSNKLMQWATVLLGYLFMIGLEAL</sequence>
<dbReference type="Proteomes" id="UP000000305">
    <property type="component" value="Unassembled WGS sequence"/>
</dbReference>
<evidence type="ECO:0000256" key="5">
    <source>
        <dbReference type="SAM" id="Phobius"/>
    </source>
</evidence>
<dbReference type="eggNOG" id="KOG1558">
    <property type="taxonomic scope" value="Eukaryota"/>
</dbReference>
<feature type="transmembrane region" description="Helical" evidence="5">
    <location>
        <begin position="301"/>
        <end position="317"/>
    </location>
</feature>
<proteinExistence type="predicted"/>
<keyword evidence="3 5" id="KW-1133">Transmembrane helix</keyword>
<reference evidence="6 7" key="1">
    <citation type="journal article" date="2011" name="Science">
        <title>The ecoresponsive genome of Daphnia pulex.</title>
        <authorList>
            <person name="Colbourne J.K."/>
            <person name="Pfrender M.E."/>
            <person name="Gilbert D."/>
            <person name="Thomas W.K."/>
            <person name="Tucker A."/>
            <person name="Oakley T.H."/>
            <person name="Tokishita S."/>
            <person name="Aerts A."/>
            <person name="Arnold G.J."/>
            <person name="Basu M.K."/>
            <person name="Bauer D.J."/>
            <person name="Caceres C.E."/>
            <person name="Carmel L."/>
            <person name="Casola C."/>
            <person name="Choi J.H."/>
            <person name="Detter J.C."/>
            <person name="Dong Q."/>
            <person name="Dusheyko S."/>
            <person name="Eads B.D."/>
            <person name="Frohlich T."/>
            <person name="Geiler-Samerotte K.A."/>
            <person name="Gerlach D."/>
            <person name="Hatcher P."/>
            <person name="Jogdeo S."/>
            <person name="Krijgsveld J."/>
            <person name="Kriventseva E.V."/>
            <person name="Kultz D."/>
            <person name="Laforsch C."/>
            <person name="Lindquist E."/>
            <person name="Lopez J."/>
            <person name="Manak J.R."/>
            <person name="Muller J."/>
            <person name="Pangilinan J."/>
            <person name="Patwardhan R.P."/>
            <person name="Pitluck S."/>
            <person name="Pritham E.J."/>
            <person name="Rechtsteiner A."/>
            <person name="Rho M."/>
            <person name="Rogozin I.B."/>
            <person name="Sakarya O."/>
            <person name="Salamov A."/>
            <person name="Schaack S."/>
            <person name="Shapiro H."/>
            <person name="Shiga Y."/>
            <person name="Skalitzky C."/>
            <person name="Smith Z."/>
            <person name="Souvorov A."/>
            <person name="Sung W."/>
            <person name="Tang Z."/>
            <person name="Tsuchiya D."/>
            <person name="Tu H."/>
            <person name="Vos H."/>
            <person name="Wang M."/>
            <person name="Wolf Y.I."/>
            <person name="Yamagata H."/>
            <person name="Yamada T."/>
            <person name="Ye Y."/>
            <person name="Shaw J.R."/>
            <person name="Andrews J."/>
            <person name="Crease T.J."/>
            <person name="Tang H."/>
            <person name="Lucas S.M."/>
            <person name="Robertson H.M."/>
            <person name="Bork P."/>
            <person name="Koonin E.V."/>
            <person name="Zdobnov E.M."/>
            <person name="Grigoriev I.V."/>
            <person name="Lynch M."/>
            <person name="Boore J.L."/>
        </authorList>
    </citation>
    <scope>NUCLEOTIDE SEQUENCE [LARGE SCALE GENOMIC DNA]</scope>
</reference>
<feature type="transmembrane region" description="Helical" evidence="5">
    <location>
        <begin position="240"/>
        <end position="259"/>
    </location>
</feature>
<dbReference type="OMA" id="VSAHKYI"/>
<dbReference type="PANTHER" id="PTHR11040">
    <property type="entry name" value="ZINC/IRON TRANSPORTER"/>
    <property type="match status" value="1"/>
</dbReference>
<dbReference type="HOGENOM" id="CLU_040462_0_1_1"/>
<evidence type="ECO:0000256" key="4">
    <source>
        <dbReference type="ARBA" id="ARBA00023136"/>
    </source>
</evidence>
<dbReference type="PhylomeDB" id="E9GIU8"/>
<feature type="transmembrane region" description="Helical" evidence="5">
    <location>
        <begin position="49"/>
        <end position="70"/>
    </location>
</feature>
<evidence type="ECO:0000256" key="1">
    <source>
        <dbReference type="ARBA" id="ARBA00004141"/>
    </source>
</evidence>
<evidence type="ECO:0000313" key="7">
    <source>
        <dbReference type="Proteomes" id="UP000000305"/>
    </source>
</evidence>
<evidence type="ECO:0000256" key="2">
    <source>
        <dbReference type="ARBA" id="ARBA00022692"/>
    </source>
</evidence>
<dbReference type="GO" id="GO:0071577">
    <property type="term" value="P:zinc ion transmembrane transport"/>
    <property type="evidence" value="ECO:0000318"/>
    <property type="project" value="GO_Central"/>
</dbReference>
<name>E9GIU8_DAPPU</name>
<dbReference type="Pfam" id="PF02535">
    <property type="entry name" value="Zip"/>
    <property type="match status" value="1"/>
</dbReference>
<dbReference type="OrthoDB" id="448280at2759"/>
<dbReference type="FunCoup" id="E9GIU8">
    <property type="interactions" value="352"/>
</dbReference>
<dbReference type="KEGG" id="dpx:DAPPUDRAFT_32841"/>
<keyword evidence="4 5" id="KW-0472">Membrane</keyword>
<dbReference type="GO" id="GO:0005886">
    <property type="term" value="C:plasma membrane"/>
    <property type="evidence" value="ECO:0000318"/>
    <property type="project" value="GO_Central"/>
</dbReference>
<comment type="subcellular location">
    <subcellularLocation>
        <location evidence="1">Membrane</location>
        <topology evidence="1">Multi-pass membrane protein</topology>
    </subcellularLocation>
</comment>
<dbReference type="PANTHER" id="PTHR11040:SF203">
    <property type="entry name" value="FI18611P1-RELATED"/>
    <property type="match status" value="1"/>
</dbReference>
<feature type="transmembrane region" description="Helical" evidence="5">
    <location>
        <begin position="265"/>
        <end position="289"/>
    </location>
</feature>
<dbReference type="AlphaFoldDB" id="E9GIU8"/>
<protein>
    <recommendedName>
        <fullName evidence="8">EOG090X0EEU</fullName>
    </recommendedName>
</protein>
<dbReference type="EMBL" id="GL732547">
    <property type="protein sequence ID" value="EFX80593.1"/>
    <property type="molecule type" value="Genomic_DNA"/>
</dbReference>
<feature type="non-terminal residue" evidence="6">
    <location>
        <position position="1"/>
    </location>
</feature>
<dbReference type="InParanoid" id="E9GIU8"/>
<evidence type="ECO:0000256" key="3">
    <source>
        <dbReference type="ARBA" id="ARBA00022989"/>
    </source>
</evidence>
<feature type="transmembrane region" description="Helical" evidence="5">
    <location>
        <begin position="6"/>
        <end position="29"/>
    </location>
</feature>
<feature type="transmembrane region" description="Helical" evidence="5">
    <location>
        <begin position="90"/>
        <end position="107"/>
    </location>
</feature>
<feature type="transmembrane region" description="Helical" evidence="5">
    <location>
        <begin position="208"/>
        <end position="228"/>
    </location>
</feature>
<accession>E9GIU8</accession>
<evidence type="ECO:0008006" key="8">
    <source>
        <dbReference type="Google" id="ProtNLM"/>
    </source>
</evidence>
<dbReference type="GO" id="GO:0005385">
    <property type="term" value="F:zinc ion transmembrane transporter activity"/>
    <property type="evidence" value="ECO:0000318"/>
    <property type="project" value="GO_Central"/>
</dbReference>
<organism evidence="6 7">
    <name type="scientific">Daphnia pulex</name>
    <name type="common">Water flea</name>
    <dbReference type="NCBI Taxonomy" id="6669"/>
    <lineage>
        <taxon>Eukaryota</taxon>
        <taxon>Metazoa</taxon>
        <taxon>Ecdysozoa</taxon>
        <taxon>Arthropoda</taxon>
        <taxon>Crustacea</taxon>
        <taxon>Branchiopoda</taxon>
        <taxon>Diplostraca</taxon>
        <taxon>Cladocera</taxon>
        <taxon>Anomopoda</taxon>
        <taxon>Daphniidae</taxon>
        <taxon>Daphnia</taxon>
    </lineage>
</organism>
<keyword evidence="7" id="KW-1185">Reference proteome</keyword>
<evidence type="ECO:0000313" key="6">
    <source>
        <dbReference type="EMBL" id="EFX80593.1"/>
    </source>
</evidence>
<dbReference type="InterPro" id="IPR003689">
    <property type="entry name" value="ZIP"/>
</dbReference>